<dbReference type="Gene3D" id="1.20.1310.10">
    <property type="entry name" value="Cullin Repeats"/>
    <property type="match status" value="3"/>
</dbReference>
<dbReference type="AlphaFoldDB" id="A0AB40AJ55"/>
<evidence type="ECO:0000256" key="3">
    <source>
        <dbReference type="ARBA" id="ARBA00022843"/>
    </source>
</evidence>
<accession>A0AB40AJ55</accession>
<feature type="domain" description="Cullin family profile" evidence="6">
    <location>
        <begin position="397"/>
        <end position="630"/>
    </location>
</feature>
<dbReference type="InterPro" id="IPR019559">
    <property type="entry name" value="Cullin_neddylation_domain"/>
</dbReference>
<evidence type="ECO:0000256" key="5">
    <source>
        <dbReference type="RuleBase" id="RU003829"/>
    </source>
</evidence>
<comment type="similarity">
    <text evidence="1 4 5">Belongs to the cullin family.</text>
</comment>
<dbReference type="Pfam" id="PF26557">
    <property type="entry name" value="Cullin_AB"/>
    <property type="match status" value="1"/>
</dbReference>
<dbReference type="SMART" id="SM00182">
    <property type="entry name" value="CULLIN"/>
    <property type="match status" value="1"/>
</dbReference>
<dbReference type="SUPFAM" id="SSF46785">
    <property type="entry name" value="Winged helix' DNA-binding domain"/>
    <property type="match status" value="1"/>
</dbReference>
<dbReference type="InterPro" id="IPR016158">
    <property type="entry name" value="Cullin_homology"/>
</dbReference>
<dbReference type="GO" id="GO:0031461">
    <property type="term" value="C:cullin-RING ubiquitin ligase complex"/>
    <property type="evidence" value="ECO:0007669"/>
    <property type="project" value="InterPro"/>
</dbReference>
<dbReference type="Gene3D" id="3.30.230.130">
    <property type="entry name" value="Cullin, Chain C, Domain 2"/>
    <property type="match status" value="1"/>
</dbReference>
<protein>
    <submittedName>
        <fullName evidence="8">Cullin-1-like isoform X1</fullName>
    </submittedName>
</protein>
<dbReference type="SUPFAM" id="SSF75632">
    <property type="entry name" value="Cullin homology domain"/>
    <property type="match status" value="1"/>
</dbReference>
<dbReference type="InterPro" id="IPR016157">
    <property type="entry name" value="Cullin_CS"/>
</dbReference>
<dbReference type="InterPro" id="IPR016159">
    <property type="entry name" value="Cullin_repeat-like_dom_sf"/>
</dbReference>
<evidence type="ECO:0000256" key="4">
    <source>
        <dbReference type="PROSITE-ProRule" id="PRU00330"/>
    </source>
</evidence>
<sequence length="754" mass="87245">MRRSLEESQKAMEIANAEVKRLIRELFQHLKAIRPAVSFTGDLFSKIYMAVYQACREIYQSYPYGDSSKLHEAYQEGLSHYINQVILPSLKEEVDFEKLIEMYIESVSLSSALPKFIGHTFLHLEQYDRTEISITERVQQLFPESLLDDMAQKLCDAVFYLIYQDRQGKQVDWDLVKSSFDVIRNTALDNQLKQNSCTKKLSKEKTSLMEKYTVGLEKPLLADCSKYYSQLATDYVQKYSCSEYMLMAEQCLEKLDKIATSCLPLSLQQKLIEVAQHELIVVQHKHLFEKDDSGLKILLKCGMAKDLKRMYKLFSHTKEGMSLMISSVIRTFTKNGEELVKKAKDADEKKDFTEGIPRLYFEFATYIKNYFSDDFRFHKALCNAFEILRREVGCKMTTAEMLAKHAHDILKKGGGIDKQSNSTSEDELDKIAGLVPYINDKDMFAELHRKKLMLRLLYDKNADIEHENYFILSLKKHNGAVLTSKMERMITDLSLSRKTQSDFKNFLETHQGENADPSIDMAVTILTSGVWPSLKSSSLHLPSEMAQGAEFFKEFYNSKNNKKKLTWIHTLSTCNLIGHFDKKSIELILTTYQASALMLFNDAERLSFEEIMTQLNVDKDDLVWVLHSLSCSKYKILKKEPSSESISPADHFKFNSEFTVTMPKIKVPLPRIEDKEVIREVKDKHQYAIAAAITRIMKRRKVLGINELVDECIQQLSHLFEPSFRMIKLQIDSLIDKEYLERDANQPNVFKYVA</sequence>
<keyword evidence="3" id="KW-0832">Ubl conjugation</keyword>
<dbReference type="PROSITE" id="PS01256">
    <property type="entry name" value="CULLIN_1"/>
    <property type="match status" value="1"/>
</dbReference>
<dbReference type="InterPro" id="IPR045093">
    <property type="entry name" value="Cullin"/>
</dbReference>
<dbReference type="GO" id="GO:0031625">
    <property type="term" value="F:ubiquitin protein ligase binding"/>
    <property type="evidence" value="ECO:0007669"/>
    <property type="project" value="InterPro"/>
</dbReference>
<evidence type="ECO:0000313" key="7">
    <source>
        <dbReference type="Proteomes" id="UP001515500"/>
    </source>
</evidence>
<dbReference type="FunFam" id="1.10.10.10:FF:000014">
    <property type="entry name" value="Cullin 1"/>
    <property type="match status" value="1"/>
</dbReference>
<dbReference type="Gene3D" id="1.10.10.10">
    <property type="entry name" value="Winged helix-like DNA-binding domain superfamily/Winged helix DNA-binding domain"/>
    <property type="match status" value="1"/>
</dbReference>
<dbReference type="PANTHER" id="PTHR11932">
    <property type="entry name" value="CULLIN"/>
    <property type="match status" value="1"/>
</dbReference>
<dbReference type="InterPro" id="IPR036317">
    <property type="entry name" value="Cullin_homology_sf"/>
</dbReference>
<dbReference type="InterPro" id="IPR036388">
    <property type="entry name" value="WH-like_DNA-bd_sf"/>
</dbReference>
<dbReference type="InterPro" id="IPR036390">
    <property type="entry name" value="WH_DNA-bd_sf"/>
</dbReference>
<dbReference type="SMART" id="SM00884">
    <property type="entry name" value="Cullin_Nedd8"/>
    <property type="match status" value="1"/>
</dbReference>
<dbReference type="SUPFAM" id="SSF74788">
    <property type="entry name" value="Cullin repeat-like"/>
    <property type="match status" value="1"/>
</dbReference>
<dbReference type="Proteomes" id="UP001515500">
    <property type="component" value="Chromosome 19"/>
</dbReference>
<evidence type="ECO:0000256" key="2">
    <source>
        <dbReference type="ARBA" id="ARBA00022499"/>
    </source>
</evidence>
<reference evidence="8" key="1">
    <citation type="submission" date="2025-08" db="UniProtKB">
        <authorList>
            <consortium name="RefSeq"/>
        </authorList>
    </citation>
    <scope>IDENTIFICATION</scope>
</reference>
<gene>
    <name evidence="8" type="primary">LOC120250173</name>
</gene>
<dbReference type="PROSITE" id="PS50069">
    <property type="entry name" value="CULLIN_2"/>
    <property type="match status" value="1"/>
</dbReference>
<dbReference type="Pfam" id="PF10557">
    <property type="entry name" value="Cullin_Nedd8"/>
    <property type="match status" value="1"/>
</dbReference>
<dbReference type="InterPro" id="IPR059120">
    <property type="entry name" value="Cullin-like_AB"/>
</dbReference>
<dbReference type="GO" id="GO:0006511">
    <property type="term" value="P:ubiquitin-dependent protein catabolic process"/>
    <property type="evidence" value="ECO:0007669"/>
    <property type="project" value="InterPro"/>
</dbReference>
<keyword evidence="2" id="KW-1017">Isopeptide bond</keyword>
<dbReference type="Pfam" id="PF00888">
    <property type="entry name" value="Cullin"/>
    <property type="match status" value="1"/>
</dbReference>
<dbReference type="GeneID" id="120250173"/>
<dbReference type="RefSeq" id="XP_039114894.1">
    <property type="nucleotide sequence ID" value="XM_039258960.1"/>
</dbReference>
<name>A0AB40AJ55_DIOCR</name>
<evidence type="ECO:0000256" key="1">
    <source>
        <dbReference type="ARBA" id="ARBA00006019"/>
    </source>
</evidence>
<keyword evidence="7" id="KW-1185">Reference proteome</keyword>
<dbReference type="InterPro" id="IPR001373">
    <property type="entry name" value="Cullin_N"/>
</dbReference>
<evidence type="ECO:0000259" key="6">
    <source>
        <dbReference type="PROSITE" id="PS50069"/>
    </source>
</evidence>
<proteinExistence type="inferred from homology"/>
<organism evidence="7 8">
    <name type="scientific">Dioscorea cayennensis subsp. rotundata</name>
    <name type="common">White Guinea yam</name>
    <name type="synonym">Dioscorea rotundata</name>
    <dbReference type="NCBI Taxonomy" id="55577"/>
    <lineage>
        <taxon>Eukaryota</taxon>
        <taxon>Viridiplantae</taxon>
        <taxon>Streptophyta</taxon>
        <taxon>Embryophyta</taxon>
        <taxon>Tracheophyta</taxon>
        <taxon>Spermatophyta</taxon>
        <taxon>Magnoliopsida</taxon>
        <taxon>Liliopsida</taxon>
        <taxon>Dioscoreales</taxon>
        <taxon>Dioscoreaceae</taxon>
        <taxon>Dioscorea</taxon>
    </lineage>
</organism>
<evidence type="ECO:0000313" key="8">
    <source>
        <dbReference type="RefSeq" id="XP_039114894.1"/>
    </source>
</evidence>